<evidence type="ECO:0000313" key="11">
    <source>
        <dbReference type="EMBL" id="AFM33081.1"/>
    </source>
</evidence>
<evidence type="ECO:0000256" key="5">
    <source>
        <dbReference type="ARBA" id="ARBA00012070"/>
    </source>
</evidence>
<keyword evidence="6" id="KW-0058">Aromatic hydrocarbons catabolism</keyword>
<name>I4CSM4_STUST</name>
<evidence type="ECO:0000256" key="4">
    <source>
        <dbReference type="ARBA" id="ARBA00011365"/>
    </source>
</evidence>
<dbReference type="EMBL" id="CP003677">
    <property type="protein sequence ID" value="AFM33081.1"/>
    <property type="molecule type" value="Genomic_DNA"/>
</dbReference>
<dbReference type="KEGG" id="psc:A458_09185"/>
<dbReference type="AlphaFoldDB" id="I4CSM4"/>
<dbReference type="eggNOG" id="COG4829">
    <property type="taxonomic scope" value="Bacteria"/>
</dbReference>
<dbReference type="Gene3D" id="3.30.70.1060">
    <property type="entry name" value="Dimeric alpha+beta barrel"/>
    <property type="match status" value="1"/>
</dbReference>
<feature type="domain" description="Muconolactone isomerase" evidence="10">
    <location>
        <begin position="1"/>
        <end position="89"/>
    </location>
</feature>
<accession>I4CSM4</accession>
<dbReference type="GO" id="GO:0042952">
    <property type="term" value="P:beta-ketoadipate pathway"/>
    <property type="evidence" value="ECO:0007669"/>
    <property type="project" value="UniProtKB-UniRule"/>
</dbReference>
<evidence type="ECO:0000256" key="8">
    <source>
        <dbReference type="NCBIfam" id="TIGR03221"/>
    </source>
</evidence>
<feature type="compositionally biased region" description="Basic residues" evidence="9">
    <location>
        <begin position="103"/>
        <end position="122"/>
    </location>
</feature>
<comment type="subunit">
    <text evidence="4">Homodecamer.</text>
</comment>
<evidence type="ECO:0000256" key="3">
    <source>
        <dbReference type="ARBA" id="ARBA00010882"/>
    </source>
</evidence>
<dbReference type="PATRIC" id="fig|1196835.3.peg.1841"/>
<dbReference type="InterPro" id="IPR011008">
    <property type="entry name" value="Dimeric_a/b-barrel"/>
</dbReference>
<sequence length="122" mass="14355">MLFHVKMIVKLPVDMDPGKAFKLKADEKELAQGLMREGKWRRLWRIAGQYANYSVFDVASVQELHDTLMQLPLFPYMEIEVNPLCRHPSSIREDDSWSNLKKAGVRRPINPRHHNYKTRPEP</sequence>
<dbReference type="Proteomes" id="UP000006063">
    <property type="component" value="Chromosome"/>
</dbReference>
<evidence type="ECO:0000256" key="7">
    <source>
        <dbReference type="ARBA" id="ARBA00023235"/>
    </source>
</evidence>
<dbReference type="InterPro" id="IPR026029">
    <property type="entry name" value="MLI_dom"/>
</dbReference>
<dbReference type="SUPFAM" id="SSF54909">
    <property type="entry name" value="Dimeric alpha+beta barrel"/>
    <property type="match status" value="1"/>
</dbReference>
<protein>
    <recommendedName>
        <fullName evidence="5 8">Muconolactone Delta-isomerase</fullName>
        <ecNumber evidence="5 8">5.3.3.4</ecNumber>
    </recommendedName>
</protein>
<dbReference type="EC" id="5.3.3.4" evidence="5 8"/>
<dbReference type="GO" id="GO:0016159">
    <property type="term" value="F:muconolactone delta-isomerase activity"/>
    <property type="evidence" value="ECO:0007669"/>
    <property type="project" value="UniProtKB-UniRule"/>
</dbReference>
<dbReference type="UniPathway" id="UPA00157">
    <property type="reaction ID" value="UER00260"/>
</dbReference>
<gene>
    <name evidence="11" type="ORF">A458_09185</name>
</gene>
<dbReference type="NCBIfam" id="TIGR03221">
    <property type="entry name" value="muco_delta"/>
    <property type="match status" value="1"/>
</dbReference>
<comment type="pathway">
    <text evidence="2">Aromatic compound metabolism; beta-ketoadipate pathway; 5-oxo-4,5-dihydro-2-furylacetate from catechol: step 3/3.</text>
</comment>
<comment type="similarity">
    <text evidence="3">Belongs to the muconolactone Delta-isomerase family.</text>
</comment>
<proteinExistence type="inferred from homology"/>
<comment type="catalytic activity">
    <reaction evidence="1">
        <text>(S)-muconolactone = (4,5-dihydro-5-oxofuran-2-yl)-acetate</text>
        <dbReference type="Rhea" id="RHEA:12348"/>
        <dbReference type="ChEBI" id="CHEBI:58425"/>
        <dbReference type="ChEBI" id="CHEBI:58736"/>
        <dbReference type="EC" id="5.3.3.4"/>
    </reaction>
</comment>
<dbReference type="HOGENOM" id="CLU_080702_2_0_6"/>
<evidence type="ECO:0000256" key="1">
    <source>
        <dbReference type="ARBA" id="ARBA00001739"/>
    </source>
</evidence>
<evidence type="ECO:0000256" key="2">
    <source>
        <dbReference type="ARBA" id="ARBA00005193"/>
    </source>
</evidence>
<evidence type="ECO:0000256" key="9">
    <source>
        <dbReference type="SAM" id="MobiDB-lite"/>
    </source>
</evidence>
<dbReference type="InterPro" id="IPR003464">
    <property type="entry name" value="Muconolactone_d_Isoase"/>
</dbReference>
<organism evidence="11 12">
    <name type="scientific">Stutzerimonas stutzeri CCUG 29243</name>
    <dbReference type="NCBI Taxonomy" id="1196835"/>
    <lineage>
        <taxon>Bacteria</taxon>
        <taxon>Pseudomonadati</taxon>
        <taxon>Pseudomonadota</taxon>
        <taxon>Gammaproteobacteria</taxon>
        <taxon>Pseudomonadales</taxon>
        <taxon>Pseudomonadaceae</taxon>
        <taxon>Stutzerimonas</taxon>
    </lineage>
</organism>
<evidence type="ECO:0000313" key="12">
    <source>
        <dbReference type="Proteomes" id="UP000006063"/>
    </source>
</evidence>
<keyword evidence="7 11" id="KW-0413">Isomerase</keyword>
<evidence type="ECO:0000259" key="10">
    <source>
        <dbReference type="Pfam" id="PF02426"/>
    </source>
</evidence>
<evidence type="ECO:0000256" key="6">
    <source>
        <dbReference type="ARBA" id="ARBA00022797"/>
    </source>
</evidence>
<reference evidence="11 12" key="1">
    <citation type="journal article" date="2012" name="J. Bacteriol.">
        <title>Complete Genome Sequence of the Naphthalene-Degrading Bacterium Pseudomonas stutzeri AN10 (CCUG 29243).</title>
        <authorList>
            <person name="Brunet-Galmes I."/>
            <person name="Busquets A."/>
            <person name="Pena A."/>
            <person name="Gomila M."/>
            <person name="Nogales B."/>
            <person name="Garcia-Valdes E."/>
            <person name="Lalucat J."/>
            <person name="Bennasar A."/>
            <person name="Bosch R."/>
        </authorList>
    </citation>
    <scope>NUCLEOTIDE SEQUENCE [LARGE SCALE GENOMIC DNA]</scope>
    <source>
        <strain evidence="11 12">CCUG 29243</strain>
    </source>
</reference>
<dbReference type="Pfam" id="PF02426">
    <property type="entry name" value="MIase"/>
    <property type="match status" value="1"/>
</dbReference>
<feature type="region of interest" description="Disordered" evidence="9">
    <location>
        <begin position="102"/>
        <end position="122"/>
    </location>
</feature>